<name>A0ABX1YEQ7_9BACL</name>
<proteinExistence type="predicted"/>
<evidence type="ECO:0000313" key="1">
    <source>
        <dbReference type="EMBL" id="NOU79308.1"/>
    </source>
</evidence>
<dbReference type="Proteomes" id="UP000596857">
    <property type="component" value="Unassembled WGS sequence"/>
</dbReference>
<comment type="caution">
    <text evidence="1">The sequence shown here is derived from an EMBL/GenBank/DDBJ whole genome shotgun (WGS) entry which is preliminary data.</text>
</comment>
<dbReference type="EMBL" id="WHOB01000024">
    <property type="protein sequence ID" value="NOU79308.1"/>
    <property type="molecule type" value="Genomic_DNA"/>
</dbReference>
<accession>A0ABX1YEQ7</accession>
<reference evidence="1 2" key="1">
    <citation type="submission" date="2019-10" db="EMBL/GenBank/DDBJ databases">
        <title>Description of Paenibacillus terricola sp. nov.</title>
        <authorList>
            <person name="Carlier A."/>
            <person name="Qi S."/>
        </authorList>
    </citation>
    <scope>NUCLEOTIDE SEQUENCE [LARGE SCALE GENOMIC DNA]</scope>
    <source>
        <strain evidence="1 2">LMG 31459</strain>
    </source>
</reference>
<protein>
    <submittedName>
        <fullName evidence="1">Uncharacterized protein</fullName>
    </submittedName>
</protein>
<keyword evidence="2" id="KW-1185">Reference proteome</keyword>
<dbReference type="Gene3D" id="3.90.182.10">
    <property type="entry name" value="Toxin - Anthrax Protective Antigen,domain 1"/>
    <property type="match status" value="1"/>
</dbReference>
<evidence type="ECO:0000313" key="2">
    <source>
        <dbReference type="Proteomes" id="UP000596857"/>
    </source>
</evidence>
<gene>
    <name evidence="1" type="ORF">GC101_10485</name>
</gene>
<sequence>MKNRAKIWSQTIAYNNTAGYKLGVTIEDRAGDAIYFVVNKNGDSAQYEVQIEYFENLGGAAIGLLWESTTQAKEFVPQSQLYSPVENPGLGLKGEYYDNKYFTDLELTRIDVDLNFG</sequence>
<organism evidence="1 2">
    <name type="scientific">Paenibacillus phytohabitans</name>
    <dbReference type="NCBI Taxonomy" id="2654978"/>
    <lineage>
        <taxon>Bacteria</taxon>
        <taxon>Bacillati</taxon>
        <taxon>Bacillota</taxon>
        <taxon>Bacilli</taxon>
        <taxon>Bacillales</taxon>
        <taxon>Paenibacillaceae</taxon>
        <taxon>Paenibacillus</taxon>
    </lineage>
</organism>
<dbReference type="SUPFAM" id="SSF56988">
    <property type="entry name" value="Anthrax protective antigen"/>
    <property type="match status" value="2"/>
</dbReference>